<gene>
    <name evidence="1" type="ORF">J42TS3_09180</name>
</gene>
<accession>A0ABQ4M7B7</accession>
<keyword evidence="2" id="KW-1185">Reference proteome</keyword>
<evidence type="ECO:0000313" key="1">
    <source>
        <dbReference type="EMBL" id="GIP51883.1"/>
    </source>
</evidence>
<dbReference type="Proteomes" id="UP000679992">
    <property type="component" value="Unassembled WGS sequence"/>
</dbReference>
<evidence type="ECO:0000313" key="2">
    <source>
        <dbReference type="Proteomes" id="UP000679992"/>
    </source>
</evidence>
<name>A0ABQ4M7B7_9BACL</name>
<reference evidence="1 2" key="1">
    <citation type="submission" date="2021-03" db="EMBL/GenBank/DDBJ databases">
        <title>Antimicrobial resistance genes in bacteria isolated from Japanese honey, and their potential for conferring macrolide and lincosamide resistance in the American foulbrood pathogen Paenibacillus larvae.</title>
        <authorList>
            <person name="Okamoto M."/>
            <person name="Kumagai M."/>
            <person name="Kanamori H."/>
            <person name="Takamatsu D."/>
        </authorList>
    </citation>
    <scope>NUCLEOTIDE SEQUENCE [LARGE SCALE GENOMIC DNA]</scope>
    <source>
        <strain evidence="1 2">J42TS3</strain>
    </source>
</reference>
<proteinExistence type="predicted"/>
<sequence length="219" mass="24592">MEDAVNFTGKLKDHHQLAIQTTLPSSTGNNGETDGVQAAGTHLNTAYKAELQWNDGSWNLKSNKTDVNNLGIARLNPLDQLEEIRAQKKTINVESGAARGTKVLRIELDPKESAQRLQAKLADEMEAVKAGWEEQLLKVKAERRPKVKLELEQAWSEGRDQLMTMLNQADARVVYHLTINRNSGLPIRLSSETELTYINASGSHETEVLRTDSRFEQFR</sequence>
<dbReference type="EMBL" id="BOSL01000002">
    <property type="protein sequence ID" value="GIP51883.1"/>
    <property type="molecule type" value="Genomic_DNA"/>
</dbReference>
<organism evidence="1 2">
    <name type="scientific">Paenibacillus vini</name>
    <dbReference type="NCBI Taxonomy" id="1476024"/>
    <lineage>
        <taxon>Bacteria</taxon>
        <taxon>Bacillati</taxon>
        <taxon>Bacillota</taxon>
        <taxon>Bacilli</taxon>
        <taxon>Bacillales</taxon>
        <taxon>Paenibacillaceae</taxon>
        <taxon>Paenibacillus</taxon>
    </lineage>
</organism>
<comment type="caution">
    <text evidence="1">The sequence shown here is derived from an EMBL/GenBank/DDBJ whole genome shotgun (WGS) entry which is preliminary data.</text>
</comment>
<protein>
    <submittedName>
        <fullName evidence="1">Uncharacterized protein</fullName>
    </submittedName>
</protein>